<accession>A0ABU1TSD0</accession>
<dbReference type="RefSeq" id="WP_310027393.1">
    <property type="nucleotide sequence ID" value="NZ_JAVDVI010000013.1"/>
</dbReference>
<organism evidence="1 2">
    <name type="scientific">Flavobacterium arsenatis</name>
    <dbReference type="NCBI Taxonomy" id="1484332"/>
    <lineage>
        <taxon>Bacteria</taxon>
        <taxon>Pseudomonadati</taxon>
        <taxon>Bacteroidota</taxon>
        <taxon>Flavobacteriia</taxon>
        <taxon>Flavobacteriales</taxon>
        <taxon>Flavobacteriaceae</taxon>
        <taxon>Flavobacterium</taxon>
    </lineage>
</organism>
<dbReference type="EMBL" id="JAVDVI010000013">
    <property type="protein sequence ID" value="MDR6968784.1"/>
    <property type="molecule type" value="Genomic_DNA"/>
</dbReference>
<proteinExistence type="predicted"/>
<protein>
    <recommendedName>
        <fullName evidence="3">DUF4178 domain-containing protein</fullName>
    </recommendedName>
</protein>
<sequence length="145" mass="16988">MKINLKNGIDKLLFGMKQNDVIALYGKPTKQYKDEDENVVFLFNEPKLRLTFYMEEDFKLGYIIGSDADLEVLETKVMGREIADVKKDLVAKGLTKWTEEEFDTFENSFNEDNWMILQSEFGHVVKVEVGAIINDKDEFDWKFKK</sequence>
<evidence type="ECO:0000313" key="2">
    <source>
        <dbReference type="Proteomes" id="UP001255185"/>
    </source>
</evidence>
<evidence type="ECO:0000313" key="1">
    <source>
        <dbReference type="EMBL" id="MDR6968784.1"/>
    </source>
</evidence>
<name>A0ABU1TSD0_9FLAO</name>
<dbReference type="Proteomes" id="UP001255185">
    <property type="component" value="Unassembled WGS sequence"/>
</dbReference>
<evidence type="ECO:0008006" key="3">
    <source>
        <dbReference type="Google" id="ProtNLM"/>
    </source>
</evidence>
<reference evidence="1 2" key="1">
    <citation type="submission" date="2023-07" db="EMBL/GenBank/DDBJ databases">
        <title>Sorghum-associated microbial communities from plants grown in Nebraska, USA.</title>
        <authorList>
            <person name="Schachtman D."/>
        </authorList>
    </citation>
    <scope>NUCLEOTIDE SEQUENCE [LARGE SCALE GENOMIC DNA]</scope>
    <source>
        <strain evidence="1 2">3773</strain>
    </source>
</reference>
<gene>
    <name evidence="1" type="ORF">J2X31_002810</name>
</gene>
<keyword evidence="2" id="KW-1185">Reference proteome</keyword>
<comment type="caution">
    <text evidence="1">The sequence shown here is derived from an EMBL/GenBank/DDBJ whole genome shotgun (WGS) entry which is preliminary data.</text>
</comment>